<dbReference type="STRING" id="106634.TVD_10955"/>
<reference evidence="1 2" key="1">
    <citation type="submission" date="2015-04" db="EMBL/GenBank/DDBJ databases">
        <title>Complete Sequence for the Genome of the Thioalkalivibrio versutus D301.</title>
        <authorList>
            <person name="Mu T."/>
            <person name="Zhou J."/>
            <person name="Xu X."/>
        </authorList>
    </citation>
    <scope>NUCLEOTIDE SEQUENCE [LARGE SCALE GENOMIC DNA]</scope>
    <source>
        <strain evidence="1 2">D301</strain>
    </source>
</reference>
<dbReference type="Pfam" id="PF04246">
    <property type="entry name" value="RseC_MucC"/>
    <property type="match status" value="1"/>
</dbReference>
<proteinExistence type="predicted"/>
<dbReference type="InterPro" id="IPR026268">
    <property type="entry name" value="RseC"/>
</dbReference>
<dbReference type="AlphaFoldDB" id="A0A0G3GAJ8"/>
<evidence type="ECO:0000313" key="1">
    <source>
        <dbReference type="EMBL" id="AKJ95836.1"/>
    </source>
</evidence>
<dbReference type="InterPro" id="IPR007359">
    <property type="entry name" value="SigmaE_reg_RseC_MucC"/>
</dbReference>
<keyword evidence="2" id="KW-1185">Reference proteome</keyword>
<dbReference type="Proteomes" id="UP000064201">
    <property type="component" value="Chromosome"/>
</dbReference>
<dbReference type="KEGG" id="tvr:TVD_10955"/>
<dbReference type="RefSeq" id="WP_018144067.1">
    <property type="nucleotide sequence ID" value="NZ_CP011367.1"/>
</dbReference>
<evidence type="ECO:0000313" key="2">
    <source>
        <dbReference type="Proteomes" id="UP000064201"/>
    </source>
</evidence>
<dbReference type="OrthoDB" id="9795854at2"/>
<dbReference type="PIRSF" id="PIRSF004923">
    <property type="entry name" value="RseC"/>
    <property type="match status" value="1"/>
</dbReference>
<dbReference type="PANTHER" id="PTHR35867:SF1">
    <property type="entry name" value="PROTEIN RSEC"/>
    <property type="match status" value="1"/>
</dbReference>
<protein>
    <submittedName>
        <fullName evidence="1">Positive regulator of sigma E, RseC/MucC</fullName>
    </submittedName>
</protein>
<sequence length="162" mass="16721">MSEWIREQGTVLSVEGYAARVRIERRSTCGSCSARTGCGSGVLSEVLGRKAVEVSIGHPGSLQPGDTVTLGIRDQALVSGALAMYLLPLAGLVAAPALLMLVVPGLGEGFHLLAGALGFAGGLLGVRAWLRRRAPDLAPVLLERHPATGTHRAAAPMAAPRP</sequence>
<organism evidence="1 2">
    <name type="scientific">Thioalkalivibrio versutus</name>
    <dbReference type="NCBI Taxonomy" id="106634"/>
    <lineage>
        <taxon>Bacteria</taxon>
        <taxon>Pseudomonadati</taxon>
        <taxon>Pseudomonadota</taxon>
        <taxon>Gammaproteobacteria</taxon>
        <taxon>Chromatiales</taxon>
        <taxon>Ectothiorhodospiraceae</taxon>
        <taxon>Thioalkalivibrio</taxon>
    </lineage>
</organism>
<name>A0A0G3GAJ8_9GAMM</name>
<dbReference type="PATRIC" id="fig|106634.4.peg.2232"/>
<dbReference type="EMBL" id="CP011367">
    <property type="protein sequence ID" value="AKJ95836.1"/>
    <property type="molecule type" value="Genomic_DNA"/>
</dbReference>
<accession>A0A0G3GAJ8</accession>
<gene>
    <name evidence="1" type="ORF">TVD_10955</name>
</gene>
<dbReference type="PANTHER" id="PTHR35867">
    <property type="entry name" value="PROTEIN RSEC"/>
    <property type="match status" value="1"/>
</dbReference>